<dbReference type="PANTHER" id="PTHR46558">
    <property type="entry name" value="TRACRIPTIONAL REGULATORY PROTEIN-RELATED-RELATED"/>
    <property type="match status" value="1"/>
</dbReference>
<evidence type="ECO:0000313" key="4">
    <source>
        <dbReference type="Proteomes" id="UP000824089"/>
    </source>
</evidence>
<reference evidence="3" key="2">
    <citation type="journal article" date="2021" name="PeerJ">
        <title>Extensive microbial diversity within the chicken gut microbiome revealed by metagenomics and culture.</title>
        <authorList>
            <person name="Gilroy R."/>
            <person name="Ravi A."/>
            <person name="Getino M."/>
            <person name="Pursley I."/>
            <person name="Horton D.L."/>
            <person name="Alikhan N.F."/>
            <person name="Baker D."/>
            <person name="Gharbi K."/>
            <person name="Hall N."/>
            <person name="Watson M."/>
            <person name="Adriaenssens E.M."/>
            <person name="Foster-Nyarko E."/>
            <person name="Jarju S."/>
            <person name="Secka A."/>
            <person name="Antonio M."/>
            <person name="Oren A."/>
            <person name="Chaudhuri R.R."/>
            <person name="La Ragione R."/>
            <person name="Hildebrand F."/>
            <person name="Pallen M.J."/>
        </authorList>
    </citation>
    <scope>NUCLEOTIDE SEQUENCE</scope>
    <source>
        <strain evidence="3">CHK195-4489</strain>
    </source>
</reference>
<dbReference type="CDD" id="cd00093">
    <property type="entry name" value="HTH_XRE"/>
    <property type="match status" value="1"/>
</dbReference>
<evidence type="ECO:0000259" key="2">
    <source>
        <dbReference type="PROSITE" id="PS50943"/>
    </source>
</evidence>
<dbReference type="EMBL" id="DVMM01000194">
    <property type="protein sequence ID" value="HIU30381.1"/>
    <property type="molecule type" value="Genomic_DNA"/>
</dbReference>
<gene>
    <name evidence="3" type="ORF">IAD50_08825</name>
</gene>
<dbReference type="AlphaFoldDB" id="A0A9D1LAW5"/>
<dbReference type="InterPro" id="IPR001387">
    <property type="entry name" value="Cro/C1-type_HTH"/>
</dbReference>
<dbReference type="PANTHER" id="PTHR46558:SF11">
    <property type="entry name" value="HTH-TYPE TRANSCRIPTIONAL REGULATOR XRE"/>
    <property type="match status" value="1"/>
</dbReference>
<protein>
    <submittedName>
        <fullName evidence="3">Helix-turn-helix transcriptional regulator</fullName>
    </submittedName>
</protein>
<dbReference type="Proteomes" id="UP000824089">
    <property type="component" value="Unassembled WGS sequence"/>
</dbReference>
<accession>A0A9D1LAW5</accession>
<reference evidence="3" key="1">
    <citation type="submission" date="2020-10" db="EMBL/GenBank/DDBJ databases">
        <authorList>
            <person name="Gilroy R."/>
        </authorList>
    </citation>
    <scope>NUCLEOTIDE SEQUENCE</scope>
    <source>
        <strain evidence="3">CHK195-4489</strain>
    </source>
</reference>
<name>A0A9D1LAW5_9CLOT</name>
<dbReference type="SUPFAM" id="SSF47413">
    <property type="entry name" value="lambda repressor-like DNA-binding domains"/>
    <property type="match status" value="1"/>
</dbReference>
<dbReference type="Pfam" id="PF01381">
    <property type="entry name" value="HTH_3"/>
    <property type="match status" value="1"/>
</dbReference>
<dbReference type="PROSITE" id="PS50943">
    <property type="entry name" value="HTH_CROC1"/>
    <property type="match status" value="1"/>
</dbReference>
<feature type="domain" description="HTH cro/C1-type" evidence="2">
    <location>
        <begin position="10"/>
        <end position="41"/>
    </location>
</feature>
<sequence length="45" mass="4989">MKEHAIAANIIELRKKKKITQEQLASALNISPQAVSKWETGGSLR</sequence>
<proteinExistence type="predicted"/>
<keyword evidence="1" id="KW-0238">DNA-binding</keyword>
<evidence type="ECO:0000313" key="3">
    <source>
        <dbReference type="EMBL" id="HIU30381.1"/>
    </source>
</evidence>
<comment type="caution">
    <text evidence="3">The sequence shown here is derived from an EMBL/GenBank/DDBJ whole genome shotgun (WGS) entry which is preliminary data.</text>
</comment>
<evidence type="ECO:0000256" key="1">
    <source>
        <dbReference type="ARBA" id="ARBA00023125"/>
    </source>
</evidence>
<organism evidence="3 4">
    <name type="scientific">Candidatus Egerieisoma faecipullorum</name>
    <dbReference type="NCBI Taxonomy" id="2840963"/>
    <lineage>
        <taxon>Bacteria</taxon>
        <taxon>Bacillati</taxon>
        <taxon>Bacillota</taxon>
        <taxon>Clostridia</taxon>
        <taxon>Eubacteriales</taxon>
        <taxon>Clostridiaceae</taxon>
        <taxon>Clostridiaceae incertae sedis</taxon>
        <taxon>Candidatus Egerieisoma</taxon>
    </lineage>
</organism>
<dbReference type="InterPro" id="IPR010982">
    <property type="entry name" value="Lambda_DNA-bd_dom_sf"/>
</dbReference>
<dbReference type="GO" id="GO:0003677">
    <property type="term" value="F:DNA binding"/>
    <property type="evidence" value="ECO:0007669"/>
    <property type="project" value="UniProtKB-KW"/>
</dbReference>
<dbReference type="Gene3D" id="1.10.260.40">
    <property type="entry name" value="lambda repressor-like DNA-binding domains"/>
    <property type="match status" value="1"/>
</dbReference>